<feature type="region of interest" description="Disordered" evidence="2">
    <location>
        <begin position="141"/>
        <end position="165"/>
    </location>
</feature>
<name>A0A3M7QG63_BRAPC</name>
<evidence type="ECO:0000313" key="4">
    <source>
        <dbReference type="Proteomes" id="UP000276133"/>
    </source>
</evidence>
<feature type="coiled-coil region" evidence="1">
    <location>
        <begin position="1"/>
        <end position="45"/>
    </location>
</feature>
<evidence type="ECO:0000256" key="1">
    <source>
        <dbReference type="SAM" id="Coils"/>
    </source>
</evidence>
<accession>A0A3M7QG63</accession>
<dbReference type="EMBL" id="REGN01006262">
    <property type="protein sequence ID" value="RNA10212.1"/>
    <property type="molecule type" value="Genomic_DNA"/>
</dbReference>
<proteinExistence type="predicted"/>
<evidence type="ECO:0000313" key="3">
    <source>
        <dbReference type="EMBL" id="RNA10212.1"/>
    </source>
</evidence>
<keyword evidence="4" id="KW-1185">Reference proteome</keyword>
<dbReference type="AlphaFoldDB" id="A0A3M7QG63"/>
<dbReference type="Proteomes" id="UP000276133">
    <property type="component" value="Unassembled WGS sequence"/>
</dbReference>
<organism evidence="3 4">
    <name type="scientific">Brachionus plicatilis</name>
    <name type="common">Marine rotifer</name>
    <name type="synonym">Brachionus muelleri</name>
    <dbReference type="NCBI Taxonomy" id="10195"/>
    <lineage>
        <taxon>Eukaryota</taxon>
        <taxon>Metazoa</taxon>
        <taxon>Spiralia</taxon>
        <taxon>Gnathifera</taxon>
        <taxon>Rotifera</taxon>
        <taxon>Eurotatoria</taxon>
        <taxon>Monogononta</taxon>
        <taxon>Pseudotrocha</taxon>
        <taxon>Ploima</taxon>
        <taxon>Brachionidae</taxon>
        <taxon>Brachionus</taxon>
    </lineage>
</organism>
<feature type="non-terminal residue" evidence="3">
    <location>
        <position position="212"/>
    </location>
</feature>
<sequence>MNDIKNELMKKKALLEEYKKRRREKELQRSTNDQVRANNENLNADEILHQCGLSQPIFPTPSTSSVSLVSYSSSANSLNNLSNTSKSKNRLSLQIDQEVIKKMEKMNLKQEIDQNTKVDILPVEKIRYAKETQTKVSLFDESSQLTDEDHEQAIETPKHKVKKKRPKPAPLEFYEDILVYDTFQWEDEFTPFHEHTAATNQKLPVFASDTKN</sequence>
<protein>
    <submittedName>
        <fullName evidence="3">Uncharacterized protein</fullName>
    </submittedName>
</protein>
<dbReference type="STRING" id="10195.A0A3M7QG63"/>
<keyword evidence="1" id="KW-0175">Coiled coil</keyword>
<gene>
    <name evidence="3" type="ORF">BpHYR1_033429</name>
</gene>
<comment type="caution">
    <text evidence="3">The sequence shown here is derived from an EMBL/GenBank/DDBJ whole genome shotgun (WGS) entry which is preliminary data.</text>
</comment>
<evidence type="ECO:0000256" key="2">
    <source>
        <dbReference type="SAM" id="MobiDB-lite"/>
    </source>
</evidence>
<reference evidence="3 4" key="1">
    <citation type="journal article" date="2018" name="Sci. Rep.">
        <title>Genomic signatures of local adaptation to the degree of environmental predictability in rotifers.</title>
        <authorList>
            <person name="Franch-Gras L."/>
            <person name="Hahn C."/>
            <person name="Garcia-Roger E.M."/>
            <person name="Carmona M.J."/>
            <person name="Serra M."/>
            <person name="Gomez A."/>
        </authorList>
    </citation>
    <scope>NUCLEOTIDE SEQUENCE [LARGE SCALE GENOMIC DNA]</scope>
    <source>
        <strain evidence="3">HYR1</strain>
    </source>
</reference>